<evidence type="ECO:0000259" key="1">
    <source>
        <dbReference type="Pfam" id="PF26309"/>
    </source>
</evidence>
<evidence type="ECO:0000313" key="3">
    <source>
        <dbReference type="Proteomes" id="UP000829194"/>
    </source>
</evidence>
<reference evidence="2 3" key="1">
    <citation type="submission" date="2022-03" db="EMBL/GenBank/DDBJ databases">
        <title>Complete genome sequence of Lysobacter capsici VKM B-2533 and Lysobacter gummosus 10.1.1, promising sources of lytic agents.</title>
        <authorList>
            <person name="Tarlachkov S.V."/>
            <person name="Kudryakova I.V."/>
            <person name="Afoshin A.S."/>
            <person name="Leontyevskaya E.A."/>
            <person name="Leontyevskaya N.V."/>
        </authorList>
    </citation>
    <scope>NUCLEOTIDE SEQUENCE [LARGE SCALE GENOMIC DNA]</scope>
    <source>
        <strain evidence="2 3">10.1.1</strain>
    </source>
</reference>
<dbReference type="EMBL" id="CP093547">
    <property type="protein sequence ID" value="UNP27501.1"/>
    <property type="molecule type" value="Genomic_DNA"/>
</dbReference>
<proteinExistence type="predicted"/>
<keyword evidence="3" id="KW-1185">Reference proteome</keyword>
<feature type="domain" description="DUF8082" evidence="1">
    <location>
        <begin position="125"/>
        <end position="181"/>
    </location>
</feature>
<accession>A0ABY3XAQ7</accession>
<organism evidence="2 3">
    <name type="scientific">Lysobacter gummosus</name>
    <dbReference type="NCBI Taxonomy" id="262324"/>
    <lineage>
        <taxon>Bacteria</taxon>
        <taxon>Pseudomonadati</taxon>
        <taxon>Pseudomonadota</taxon>
        <taxon>Gammaproteobacteria</taxon>
        <taxon>Lysobacterales</taxon>
        <taxon>Lysobacteraceae</taxon>
        <taxon>Lysobacter</taxon>
    </lineage>
</organism>
<dbReference type="Pfam" id="PF26309">
    <property type="entry name" value="DUF8082"/>
    <property type="match status" value="1"/>
</dbReference>
<sequence length="185" mass="20557">MSNDFRPLIEVLRELRTLVQKRASGFLFIVTEENHSCIIRLNGGQVQEVLFRMMRNDEAVQRLAMVASAKLRFQSGDSPASAKSALSESSMQWLLGGFEQDLAARRLPTPTPAASPVRVDRRVRDAIEQAAVNYLGPIAGMLCDEAFETLSTPQQVVAQLATNLNSPEEARRFIEDARKALDALR</sequence>
<name>A0ABY3XAQ7_9GAMM</name>
<dbReference type="Proteomes" id="UP000829194">
    <property type="component" value="Chromosome"/>
</dbReference>
<dbReference type="InterPro" id="IPR058395">
    <property type="entry name" value="DUF8082"/>
</dbReference>
<protein>
    <recommendedName>
        <fullName evidence="1">DUF8082 domain-containing protein</fullName>
    </recommendedName>
</protein>
<dbReference type="RefSeq" id="WP_057943215.1">
    <property type="nucleotide sequence ID" value="NZ_CP011131.1"/>
</dbReference>
<evidence type="ECO:0000313" key="2">
    <source>
        <dbReference type="EMBL" id="UNP27501.1"/>
    </source>
</evidence>
<gene>
    <name evidence="2" type="ORF">MOV92_13275</name>
</gene>